<evidence type="ECO:0000259" key="7">
    <source>
        <dbReference type="Pfam" id="PF00155"/>
    </source>
</evidence>
<dbReference type="InterPro" id="IPR009091">
    <property type="entry name" value="RCC1/BLIP-II"/>
</dbReference>
<dbReference type="InterPro" id="IPR004839">
    <property type="entry name" value="Aminotransferase_I/II_large"/>
</dbReference>
<keyword evidence="5" id="KW-0663">Pyridoxal phosphate</keyword>
<dbReference type="AlphaFoldDB" id="A0A835JZX2"/>
<comment type="caution">
    <text evidence="8">The sequence shown here is derived from an EMBL/GenBank/DDBJ whole genome shotgun (WGS) entry which is preliminary data.</text>
</comment>
<dbReference type="Gene3D" id="3.40.640.10">
    <property type="entry name" value="Type I PLP-dependent aspartate aminotransferase-like (Major domain)"/>
    <property type="match status" value="2"/>
</dbReference>
<dbReference type="PROSITE" id="PS50012">
    <property type="entry name" value="RCC1_3"/>
    <property type="match status" value="2"/>
</dbReference>
<dbReference type="PANTHER" id="PTHR46383">
    <property type="entry name" value="ASPARTATE AMINOTRANSFERASE"/>
    <property type="match status" value="1"/>
</dbReference>
<evidence type="ECO:0000313" key="8">
    <source>
        <dbReference type="EMBL" id="KAF9678678.1"/>
    </source>
</evidence>
<dbReference type="Gene3D" id="2.130.10.30">
    <property type="entry name" value="Regulator of chromosome condensation 1/beta-lactamase-inhibitor protein II"/>
    <property type="match status" value="1"/>
</dbReference>
<feature type="repeat" description="RCC1" evidence="6">
    <location>
        <begin position="202"/>
        <end position="270"/>
    </location>
</feature>
<dbReference type="OrthoDB" id="2414662at2759"/>
<accession>A0A835JZX2</accession>
<dbReference type="SUPFAM" id="SSF50985">
    <property type="entry name" value="RCC1/BLIP-II"/>
    <property type="match status" value="1"/>
</dbReference>
<dbReference type="GO" id="GO:0030170">
    <property type="term" value="F:pyridoxal phosphate binding"/>
    <property type="evidence" value="ECO:0007669"/>
    <property type="project" value="InterPro"/>
</dbReference>
<evidence type="ECO:0000256" key="3">
    <source>
        <dbReference type="ARBA" id="ARBA00022576"/>
    </source>
</evidence>
<dbReference type="Proteomes" id="UP000657918">
    <property type="component" value="Unassembled WGS sequence"/>
</dbReference>
<evidence type="ECO:0000256" key="4">
    <source>
        <dbReference type="ARBA" id="ARBA00022679"/>
    </source>
</evidence>
<dbReference type="Pfam" id="PF00415">
    <property type="entry name" value="RCC1"/>
    <property type="match status" value="2"/>
</dbReference>
<dbReference type="GO" id="GO:0006520">
    <property type="term" value="P:amino acid metabolic process"/>
    <property type="evidence" value="ECO:0007669"/>
    <property type="project" value="InterPro"/>
</dbReference>
<dbReference type="InterPro" id="IPR015421">
    <property type="entry name" value="PyrdxlP-dep_Trfase_major"/>
</dbReference>
<dbReference type="Pfam" id="PF00155">
    <property type="entry name" value="Aminotran_1_2"/>
    <property type="match status" value="2"/>
</dbReference>
<protein>
    <recommendedName>
        <fullName evidence="7">Aminotransferase class I/classII large domain-containing protein</fullName>
    </recommendedName>
</protein>
<dbReference type="InterPro" id="IPR050596">
    <property type="entry name" value="AspAT/PAT-like"/>
</dbReference>
<sequence>MARLADATPVILPTAISENFLMDSNQLESKLNKKSRLLILCSRSNLTGSVYPKKLLEEIAKTAAKHPSLLASAMTGWRLQYLAGPKHFVAALLSLVIVKLGVKSKCSTWSWHHRGLPCALENPSFSSGDVSLLVSHWRHTGGDESLLNWLLLVLNILQLSQKMESSMDGVRVDMFLPWELEGDKMIMVACGWRHTISISSSGGLYTYGWSKYGQLGHGDFENHLTPHKVEALRGRSISLDSNAWLNKRGMSGTFHQLHQVAGNTMALTSDGNLYDWGWNKVGQVGVGDNIDHCSPVQVKFPHDQAHSCYSAGELFERICNANRFNEDEVSYPKMARLPDATSVILPTSISKNFLLDSMQLESKLNEKSRLLILYSPSNPKGSVYPTKLLEEIAKILAKHPSLLVLLTPTHLAIIMEYAAAGEHFERICNVGRFSEDEASAMTGWRLHSLDLWTKGVILLVYLTLEKLEPGCLMTFFYFRFTDLDSAARKMVANGIPNFLQSLERLKLVTTLIIALLYKLNFHMIRHILVTSRSHMDGGTHLLLLNEKMHFLGEDAQMDNLVMESL</sequence>
<evidence type="ECO:0000256" key="6">
    <source>
        <dbReference type="PROSITE-ProRule" id="PRU00235"/>
    </source>
</evidence>
<feature type="repeat" description="RCC1" evidence="6">
    <location>
        <begin position="271"/>
        <end position="322"/>
    </location>
</feature>
<dbReference type="InterPro" id="IPR000408">
    <property type="entry name" value="Reg_chr_condens"/>
</dbReference>
<feature type="domain" description="Aminotransferase class I/classII large" evidence="7">
    <location>
        <begin position="330"/>
        <end position="404"/>
    </location>
</feature>
<evidence type="ECO:0000256" key="2">
    <source>
        <dbReference type="ARBA" id="ARBA00007441"/>
    </source>
</evidence>
<dbReference type="EMBL" id="JADGMS010000007">
    <property type="protein sequence ID" value="KAF9678678.1"/>
    <property type="molecule type" value="Genomic_DNA"/>
</dbReference>
<dbReference type="PANTHER" id="PTHR46383:SF1">
    <property type="entry name" value="ASPARTATE AMINOTRANSFERASE"/>
    <property type="match status" value="1"/>
</dbReference>
<proteinExistence type="inferred from homology"/>
<organism evidence="8 9">
    <name type="scientific">Salix dunnii</name>
    <dbReference type="NCBI Taxonomy" id="1413687"/>
    <lineage>
        <taxon>Eukaryota</taxon>
        <taxon>Viridiplantae</taxon>
        <taxon>Streptophyta</taxon>
        <taxon>Embryophyta</taxon>
        <taxon>Tracheophyta</taxon>
        <taxon>Spermatophyta</taxon>
        <taxon>Magnoliopsida</taxon>
        <taxon>eudicotyledons</taxon>
        <taxon>Gunneridae</taxon>
        <taxon>Pentapetalae</taxon>
        <taxon>rosids</taxon>
        <taxon>fabids</taxon>
        <taxon>Malpighiales</taxon>
        <taxon>Salicaceae</taxon>
        <taxon>Saliceae</taxon>
        <taxon>Salix</taxon>
    </lineage>
</organism>
<keyword evidence="3" id="KW-0032">Aminotransferase</keyword>
<dbReference type="GO" id="GO:0008483">
    <property type="term" value="F:transaminase activity"/>
    <property type="evidence" value="ECO:0007669"/>
    <property type="project" value="UniProtKB-KW"/>
</dbReference>
<name>A0A835JZX2_9ROSI</name>
<comment type="similarity">
    <text evidence="2">Belongs to the class-I pyridoxal-phosphate-dependent aminotransferase family.</text>
</comment>
<dbReference type="InterPro" id="IPR015424">
    <property type="entry name" value="PyrdxlP-dep_Trfase"/>
</dbReference>
<dbReference type="PROSITE" id="PS00626">
    <property type="entry name" value="RCC1_2"/>
    <property type="match status" value="1"/>
</dbReference>
<feature type="domain" description="Aminotransferase class I/classII large" evidence="7">
    <location>
        <begin position="2"/>
        <end position="70"/>
    </location>
</feature>
<comment type="cofactor">
    <cofactor evidence="1">
        <name>pyridoxal 5'-phosphate</name>
        <dbReference type="ChEBI" id="CHEBI:597326"/>
    </cofactor>
</comment>
<evidence type="ECO:0000256" key="5">
    <source>
        <dbReference type="ARBA" id="ARBA00022898"/>
    </source>
</evidence>
<dbReference type="SUPFAM" id="SSF53383">
    <property type="entry name" value="PLP-dependent transferases"/>
    <property type="match status" value="2"/>
</dbReference>
<reference evidence="8 9" key="1">
    <citation type="submission" date="2020-10" db="EMBL/GenBank/DDBJ databases">
        <title>Plant Genome Project.</title>
        <authorList>
            <person name="Zhang R.-G."/>
        </authorList>
    </citation>
    <scope>NUCLEOTIDE SEQUENCE [LARGE SCALE GENOMIC DNA]</scope>
    <source>
        <strain evidence="8">FAFU-HL-1</strain>
        <tissue evidence="8">Leaf</tissue>
    </source>
</reference>
<keyword evidence="4" id="KW-0808">Transferase</keyword>
<gene>
    <name evidence="8" type="ORF">SADUNF_Sadunf07G0060000</name>
</gene>
<keyword evidence="9" id="KW-1185">Reference proteome</keyword>
<evidence type="ECO:0000256" key="1">
    <source>
        <dbReference type="ARBA" id="ARBA00001933"/>
    </source>
</evidence>
<evidence type="ECO:0000313" key="9">
    <source>
        <dbReference type="Proteomes" id="UP000657918"/>
    </source>
</evidence>